<dbReference type="InParanoid" id="A0A0C3EYQ2"/>
<name>A0A0C3EYQ2_PILCF</name>
<dbReference type="AlphaFoldDB" id="A0A0C3EYQ2"/>
<sequence>MASPPSKEWPVERYDTVLVNMDPSKKWPHSGLEGHTVAWLRLIFRICGAIPAADRFLAYVQRYHIIPQPSVSAQTSHGGKTDPITGLYALKRALRADKSYLGDVIPVSRL</sequence>
<organism evidence="2 3">
    <name type="scientific">Piloderma croceum (strain F 1598)</name>
    <dbReference type="NCBI Taxonomy" id="765440"/>
    <lineage>
        <taxon>Eukaryota</taxon>
        <taxon>Fungi</taxon>
        <taxon>Dikarya</taxon>
        <taxon>Basidiomycota</taxon>
        <taxon>Agaricomycotina</taxon>
        <taxon>Agaricomycetes</taxon>
        <taxon>Agaricomycetidae</taxon>
        <taxon>Atheliales</taxon>
        <taxon>Atheliaceae</taxon>
        <taxon>Piloderma</taxon>
    </lineage>
</organism>
<accession>A0A0C3EYQ2</accession>
<feature type="domain" description="DUF6830" evidence="1">
    <location>
        <begin position="1"/>
        <end position="38"/>
    </location>
</feature>
<reference evidence="2 3" key="1">
    <citation type="submission" date="2014-04" db="EMBL/GenBank/DDBJ databases">
        <authorList>
            <consortium name="DOE Joint Genome Institute"/>
            <person name="Kuo A."/>
            <person name="Tarkka M."/>
            <person name="Buscot F."/>
            <person name="Kohler A."/>
            <person name="Nagy L.G."/>
            <person name="Floudas D."/>
            <person name="Copeland A."/>
            <person name="Barry K.W."/>
            <person name="Cichocki N."/>
            <person name="Veneault-Fourrey C."/>
            <person name="LaButti K."/>
            <person name="Lindquist E.A."/>
            <person name="Lipzen A."/>
            <person name="Lundell T."/>
            <person name="Morin E."/>
            <person name="Murat C."/>
            <person name="Sun H."/>
            <person name="Tunlid A."/>
            <person name="Henrissat B."/>
            <person name="Grigoriev I.V."/>
            <person name="Hibbett D.S."/>
            <person name="Martin F."/>
            <person name="Nordberg H.P."/>
            <person name="Cantor M.N."/>
            <person name="Hua S.X."/>
        </authorList>
    </citation>
    <scope>NUCLEOTIDE SEQUENCE [LARGE SCALE GENOMIC DNA]</scope>
    <source>
        <strain evidence="2 3">F 1598</strain>
    </source>
</reference>
<evidence type="ECO:0000313" key="3">
    <source>
        <dbReference type="Proteomes" id="UP000054166"/>
    </source>
</evidence>
<dbReference type="InterPro" id="IPR049233">
    <property type="entry name" value="DUF6830"/>
</dbReference>
<evidence type="ECO:0000259" key="1">
    <source>
        <dbReference type="Pfam" id="PF20722"/>
    </source>
</evidence>
<keyword evidence="3" id="KW-1185">Reference proteome</keyword>
<dbReference type="Pfam" id="PF20722">
    <property type="entry name" value="DUF6830"/>
    <property type="match status" value="1"/>
</dbReference>
<reference evidence="3" key="2">
    <citation type="submission" date="2015-01" db="EMBL/GenBank/DDBJ databases">
        <title>Evolutionary Origins and Diversification of the Mycorrhizal Mutualists.</title>
        <authorList>
            <consortium name="DOE Joint Genome Institute"/>
            <consortium name="Mycorrhizal Genomics Consortium"/>
            <person name="Kohler A."/>
            <person name="Kuo A."/>
            <person name="Nagy L.G."/>
            <person name="Floudas D."/>
            <person name="Copeland A."/>
            <person name="Barry K.W."/>
            <person name="Cichocki N."/>
            <person name="Veneault-Fourrey C."/>
            <person name="LaButti K."/>
            <person name="Lindquist E.A."/>
            <person name="Lipzen A."/>
            <person name="Lundell T."/>
            <person name="Morin E."/>
            <person name="Murat C."/>
            <person name="Riley R."/>
            <person name="Ohm R."/>
            <person name="Sun H."/>
            <person name="Tunlid A."/>
            <person name="Henrissat B."/>
            <person name="Grigoriev I.V."/>
            <person name="Hibbett D.S."/>
            <person name="Martin F."/>
        </authorList>
    </citation>
    <scope>NUCLEOTIDE SEQUENCE [LARGE SCALE GENOMIC DNA]</scope>
    <source>
        <strain evidence="3">F 1598</strain>
    </source>
</reference>
<dbReference type="Proteomes" id="UP000054166">
    <property type="component" value="Unassembled WGS sequence"/>
</dbReference>
<gene>
    <name evidence="2" type="ORF">PILCRDRAFT_15725</name>
</gene>
<proteinExistence type="predicted"/>
<dbReference type="OrthoDB" id="3232986at2759"/>
<dbReference type="HOGENOM" id="CLU_006344_9_1_1"/>
<dbReference type="EMBL" id="KN833103">
    <property type="protein sequence ID" value="KIM72876.1"/>
    <property type="molecule type" value="Genomic_DNA"/>
</dbReference>
<evidence type="ECO:0000313" key="2">
    <source>
        <dbReference type="EMBL" id="KIM72876.1"/>
    </source>
</evidence>
<protein>
    <recommendedName>
        <fullName evidence="1">DUF6830 domain-containing protein</fullName>
    </recommendedName>
</protein>